<dbReference type="EC" id="2.4.1.21" evidence="2"/>
<feature type="domain" description="Starch synthase catalytic" evidence="6">
    <location>
        <begin position="58"/>
        <end position="256"/>
    </location>
</feature>
<evidence type="ECO:0000256" key="1">
    <source>
        <dbReference type="ARBA" id="ARBA00001478"/>
    </source>
</evidence>
<dbReference type="AlphaFoldDB" id="A0AAT9FPK3"/>
<dbReference type="Gene3D" id="3.40.50.2000">
    <property type="entry name" value="Glycogen Phosphorylase B"/>
    <property type="match status" value="2"/>
</dbReference>
<dbReference type="KEGG" id="osu:NT6N_28740"/>
<feature type="region of interest" description="Disordered" evidence="5">
    <location>
        <begin position="1"/>
        <end position="32"/>
    </location>
</feature>
<dbReference type="Pfam" id="PF08323">
    <property type="entry name" value="Glyco_transf_5"/>
    <property type="match status" value="1"/>
</dbReference>
<dbReference type="GO" id="GO:0009011">
    <property type="term" value="F:alpha-1,4-glucan glucosyltransferase (ADP-glucose donor) activity"/>
    <property type="evidence" value="ECO:0007669"/>
    <property type="project" value="UniProtKB-EC"/>
</dbReference>
<dbReference type="SUPFAM" id="SSF53756">
    <property type="entry name" value="UDP-Glycosyltransferase/glycogen phosphorylase"/>
    <property type="match status" value="1"/>
</dbReference>
<evidence type="ECO:0000256" key="5">
    <source>
        <dbReference type="SAM" id="MobiDB-lite"/>
    </source>
</evidence>
<accession>A0AAT9FPK3</accession>
<gene>
    <name evidence="7" type="primary">glgA</name>
    <name evidence="7" type="ORF">NT6N_28740</name>
</gene>
<dbReference type="Pfam" id="PF13692">
    <property type="entry name" value="Glyco_trans_1_4"/>
    <property type="match status" value="1"/>
</dbReference>
<dbReference type="InterPro" id="IPR013534">
    <property type="entry name" value="Starch_synth_cat_dom"/>
</dbReference>
<dbReference type="PANTHER" id="PTHR45825">
    <property type="entry name" value="GRANULE-BOUND STARCH SYNTHASE 1, CHLOROPLASTIC/AMYLOPLASTIC"/>
    <property type="match status" value="1"/>
</dbReference>
<feature type="compositionally biased region" description="Low complexity" evidence="5">
    <location>
        <begin position="1"/>
        <end position="10"/>
    </location>
</feature>
<name>A0AAT9FPK3_9BACT</name>
<dbReference type="PANTHER" id="PTHR45825:SF11">
    <property type="entry name" value="ALPHA AMYLASE DOMAIN-CONTAINING PROTEIN"/>
    <property type="match status" value="1"/>
</dbReference>
<evidence type="ECO:0000256" key="3">
    <source>
        <dbReference type="ARBA" id="ARBA00022676"/>
    </source>
</evidence>
<evidence type="ECO:0000256" key="2">
    <source>
        <dbReference type="ARBA" id="ARBA00012588"/>
    </source>
</evidence>
<organism evidence="7">
    <name type="scientific">Oceaniferula spumae</name>
    <dbReference type="NCBI Taxonomy" id="2979115"/>
    <lineage>
        <taxon>Bacteria</taxon>
        <taxon>Pseudomonadati</taxon>
        <taxon>Verrucomicrobiota</taxon>
        <taxon>Verrucomicrobiia</taxon>
        <taxon>Verrucomicrobiales</taxon>
        <taxon>Verrucomicrobiaceae</taxon>
        <taxon>Oceaniferula</taxon>
    </lineage>
</organism>
<evidence type="ECO:0000256" key="4">
    <source>
        <dbReference type="ARBA" id="ARBA00022679"/>
    </source>
</evidence>
<evidence type="ECO:0000259" key="6">
    <source>
        <dbReference type="Pfam" id="PF08323"/>
    </source>
</evidence>
<keyword evidence="4" id="KW-0808">Transferase</keyword>
<reference evidence="7" key="1">
    <citation type="submission" date="2024-07" db="EMBL/GenBank/DDBJ databases">
        <title>Complete genome sequence of Verrucomicrobiaceae bacterium NT6N.</title>
        <authorList>
            <person name="Huang C."/>
            <person name="Takami H."/>
            <person name="Hamasaki K."/>
        </authorList>
    </citation>
    <scope>NUCLEOTIDE SEQUENCE</scope>
    <source>
        <strain evidence="7">NT6N</strain>
    </source>
</reference>
<sequence>MSSSKSLRSQSELEKQMTAAANATGESSDEKKPTILVVTPEITYLPEGMGNMAQRMSAKAGGMADVSASLVSALYDQGADVHVALPNYRRMFNMDVQAVHDREYNRVRENIGVERIHLAEDRIFYHRDEIYADENLRVALAFQREVINHIIPRVRPDLIHCNDWMTGLIPAVAKRFGIPSLITLHNIHTEKVTMAEIEDRGIDAAEFWQHLYFERAPYSYEESRVHNPTDLLATGIFAADHVNTVSQTFLHEVVEGRHSFVPDSIKNELANKHYAGCASGILNAPDVSYDPTTDSALEFKYDHENVAEGKAINKQKLQESIGLNVNPNAPILFWPSRLDPMQKGCQLFADILYETVSDYSGLDLQVAIIANGSFQKHFKNIVKMHGLEGRVAVVDFNENLSRLGYAGSDFMIMPSRFEPCGLPQMVSPKYGTLSIAHDTGGIHDTCEHMHHDGNLGNGFRFQHYSPEGLRWGVDEAIGFYKRSPEDKERILSRVMRESAERFNHTTTAAEYIKRYETMLGCKIGK</sequence>
<proteinExistence type="predicted"/>
<dbReference type="EMBL" id="AP026866">
    <property type="protein sequence ID" value="BDS07834.1"/>
    <property type="molecule type" value="Genomic_DNA"/>
</dbReference>
<protein>
    <recommendedName>
        <fullName evidence="2">starch synthase</fullName>
        <ecNumber evidence="2">2.4.1.21</ecNumber>
    </recommendedName>
</protein>
<evidence type="ECO:0000313" key="7">
    <source>
        <dbReference type="EMBL" id="BDS07834.1"/>
    </source>
</evidence>
<comment type="catalytic activity">
    <reaction evidence="1">
        <text>[(1-&gt;4)-alpha-D-glucosyl](n) + ADP-alpha-D-glucose = [(1-&gt;4)-alpha-D-glucosyl](n+1) + ADP + H(+)</text>
        <dbReference type="Rhea" id="RHEA:18189"/>
        <dbReference type="Rhea" id="RHEA-COMP:9584"/>
        <dbReference type="Rhea" id="RHEA-COMP:9587"/>
        <dbReference type="ChEBI" id="CHEBI:15378"/>
        <dbReference type="ChEBI" id="CHEBI:15444"/>
        <dbReference type="ChEBI" id="CHEBI:57498"/>
        <dbReference type="ChEBI" id="CHEBI:456216"/>
        <dbReference type="EC" id="2.4.1.21"/>
    </reaction>
</comment>
<keyword evidence="3" id="KW-0328">Glycosyltransferase</keyword>